<name>A0A2W7NGZ9_9BACT</name>
<dbReference type="PROSITE" id="PS51257">
    <property type="entry name" value="PROKAR_LIPOPROTEIN"/>
    <property type="match status" value="1"/>
</dbReference>
<accession>A0A2W7NGZ9</accession>
<evidence type="ECO:0000256" key="1">
    <source>
        <dbReference type="SAM" id="Coils"/>
    </source>
</evidence>
<organism evidence="2 3">
    <name type="scientific">Breznakibacter xylanolyticus</name>
    <dbReference type="NCBI Taxonomy" id="990"/>
    <lineage>
        <taxon>Bacteria</taxon>
        <taxon>Pseudomonadati</taxon>
        <taxon>Bacteroidota</taxon>
        <taxon>Bacteroidia</taxon>
        <taxon>Marinilabiliales</taxon>
        <taxon>Marinilabiliaceae</taxon>
        <taxon>Breznakibacter</taxon>
    </lineage>
</organism>
<feature type="coiled-coil region" evidence="1">
    <location>
        <begin position="69"/>
        <end position="111"/>
    </location>
</feature>
<evidence type="ECO:0008006" key="4">
    <source>
        <dbReference type="Google" id="ProtNLM"/>
    </source>
</evidence>
<dbReference type="OrthoDB" id="1264677at2"/>
<gene>
    <name evidence="2" type="ORF">LX69_03354</name>
</gene>
<sequence length="222" mass="25716">MKKLIYLLVIAIFTSCSSPMDNKYSDATLESDLKAIRDANSLDSTEINLLAMYFVRAKLLNESIDGKSYNEILQQAKVLKQQQEEEERIQKELAEKAKKEEDARIARLKEAIIVSIFDKGYTEYEYQEYITYKFAFENKTNKEITAFTGQIVFTDLFDKEIKSLNLTYDDGVKANSVKNFSATTDYNQFKDEDQLLKSKNLKQIKLVWKPEKILFSDGTTLE</sequence>
<dbReference type="Proteomes" id="UP000249239">
    <property type="component" value="Unassembled WGS sequence"/>
</dbReference>
<comment type="caution">
    <text evidence="2">The sequence shown here is derived from an EMBL/GenBank/DDBJ whole genome shotgun (WGS) entry which is preliminary data.</text>
</comment>
<evidence type="ECO:0000313" key="2">
    <source>
        <dbReference type="EMBL" id="PZX10542.1"/>
    </source>
</evidence>
<dbReference type="RefSeq" id="WP_146260784.1">
    <property type="nucleotide sequence ID" value="NZ_QKZK01000051.1"/>
</dbReference>
<dbReference type="EMBL" id="QKZK01000051">
    <property type="protein sequence ID" value="PZX10542.1"/>
    <property type="molecule type" value="Genomic_DNA"/>
</dbReference>
<keyword evidence="1" id="KW-0175">Coiled coil</keyword>
<reference evidence="2 3" key="1">
    <citation type="submission" date="2018-06" db="EMBL/GenBank/DDBJ databases">
        <title>Genomic Encyclopedia of Archaeal and Bacterial Type Strains, Phase II (KMG-II): from individual species to whole genera.</title>
        <authorList>
            <person name="Goeker M."/>
        </authorList>
    </citation>
    <scope>NUCLEOTIDE SEQUENCE [LARGE SCALE GENOMIC DNA]</scope>
    <source>
        <strain evidence="2 3">DSM 6779</strain>
    </source>
</reference>
<proteinExistence type="predicted"/>
<protein>
    <recommendedName>
        <fullName evidence="4">Lipoprotein</fullName>
    </recommendedName>
</protein>
<evidence type="ECO:0000313" key="3">
    <source>
        <dbReference type="Proteomes" id="UP000249239"/>
    </source>
</evidence>
<dbReference type="AlphaFoldDB" id="A0A2W7NGZ9"/>
<keyword evidence="3" id="KW-1185">Reference proteome</keyword>